<gene>
    <name evidence="2" type="ORF">BJX66DRAFT_308353</name>
</gene>
<feature type="signal peptide" evidence="1">
    <location>
        <begin position="1"/>
        <end position="21"/>
    </location>
</feature>
<sequence>MTISLVIWVATLPLFFSAPRSENTAPAFMGLRKVLKTPRMGRETARGSFAQTDSDKPGQFSLRKLFSLAQHRFVSPLGFPIPSTPPVPKYTLRLYTRTCFPSCAVSP</sequence>
<organism evidence="2 3">
    <name type="scientific">Aspergillus keveii</name>
    <dbReference type="NCBI Taxonomy" id="714993"/>
    <lineage>
        <taxon>Eukaryota</taxon>
        <taxon>Fungi</taxon>
        <taxon>Dikarya</taxon>
        <taxon>Ascomycota</taxon>
        <taxon>Pezizomycotina</taxon>
        <taxon>Eurotiomycetes</taxon>
        <taxon>Eurotiomycetidae</taxon>
        <taxon>Eurotiales</taxon>
        <taxon>Aspergillaceae</taxon>
        <taxon>Aspergillus</taxon>
        <taxon>Aspergillus subgen. Nidulantes</taxon>
    </lineage>
</organism>
<dbReference type="Proteomes" id="UP001610563">
    <property type="component" value="Unassembled WGS sequence"/>
</dbReference>
<keyword evidence="1" id="KW-0732">Signal</keyword>
<evidence type="ECO:0000313" key="2">
    <source>
        <dbReference type="EMBL" id="KAL2788700.1"/>
    </source>
</evidence>
<accession>A0ABR4FZL5</accession>
<comment type="caution">
    <text evidence="2">The sequence shown here is derived from an EMBL/GenBank/DDBJ whole genome shotgun (WGS) entry which is preliminary data.</text>
</comment>
<name>A0ABR4FZL5_9EURO</name>
<feature type="chain" id="PRO_5046741600" description="Secreted protein" evidence="1">
    <location>
        <begin position="22"/>
        <end position="107"/>
    </location>
</feature>
<keyword evidence="3" id="KW-1185">Reference proteome</keyword>
<evidence type="ECO:0000313" key="3">
    <source>
        <dbReference type="Proteomes" id="UP001610563"/>
    </source>
</evidence>
<proteinExistence type="predicted"/>
<protein>
    <recommendedName>
        <fullName evidence="4">Secreted protein</fullName>
    </recommendedName>
</protein>
<reference evidence="2 3" key="1">
    <citation type="submission" date="2024-07" db="EMBL/GenBank/DDBJ databases">
        <title>Section-level genome sequencing and comparative genomics of Aspergillus sections Usti and Cavernicolus.</title>
        <authorList>
            <consortium name="Lawrence Berkeley National Laboratory"/>
            <person name="Nybo J.L."/>
            <person name="Vesth T.C."/>
            <person name="Theobald S."/>
            <person name="Frisvad J.C."/>
            <person name="Larsen T.O."/>
            <person name="Kjaerboelling I."/>
            <person name="Rothschild-Mancinelli K."/>
            <person name="Lyhne E.K."/>
            <person name="Kogle M.E."/>
            <person name="Barry K."/>
            <person name="Clum A."/>
            <person name="Na H."/>
            <person name="Ledsgaard L."/>
            <person name="Lin J."/>
            <person name="Lipzen A."/>
            <person name="Kuo A."/>
            <person name="Riley R."/>
            <person name="Mondo S."/>
            <person name="Labutti K."/>
            <person name="Haridas S."/>
            <person name="Pangalinan J."/>
            <person name="Salamov A.A."/>
            <person name="Simmons B.A."/>
            <person name="Magnuson J.K."/>
            <person name="Chen J."/>
            <person name="Drula E."/>
            <person name="Henrissat B."/>
            <person name="Wiebenga A."/>
            <person name="Lubbers R.J."/>
            <person name="Gomes A.C."/>
            <person name="Makela M.R."/>
            <person name="Stajich J."/>
            <person name="Grigoriev I.V."/>
            <person name="Mortensen U.H."/>
            <person name="De Vries R.P."/>
            <person name="Baker S.E."/>
            <person name="Andersen M.R."/>
        </authorList>
    </citation>
    <scope>NUCLEOTIDE SEQUENCE [LARGE SCALE GENOMIC DNA]</scope>
    <source>
        <strain evidence="2 3">CBS 209.92</strain>
    </source>
</reference>
<dbReference type="EMBL" id="JBFTWV010000075">
    <property type="protein sequence ID" value="KAL2788700.1"/>
    <property type="molecule type" value="Genomic_DNA"/>
</dbReference>
<evidence type="ECO:0000256" key="1">
    <source>
        <dbReference type="SAM" id="SignalP"/>
    </source>
</evidence>
<evidence type="ECO:0008006" key="4">
    <source>
        <dbReference type="Google" id="ProtNLM"/>
    </source>
</evidence>